<dbReference type="Proteomes" id="UP000295260">
    <property type="component" value="Unassembled WGS sequence"/>
</dbReference>
<evidence type="ECO:0000313" key="2">
    <source>
        <dbReference type="EMBL" id="TDP60705.1"/>
    </source>
</evidence>
<gene>
    <name evidence="2" type="ORF">BC748_0302</name>
</gene>
<organism evidence="2 3">
    <name type="scientific">Flavobacterium dankookense</name>
    <dbReference type="NCBI Taxonomy" id="706186"/>
    <lineage>
        <taxon>Bacteria</taxon>
        <taxon>Pseudomonadati</taxon>
        <taxon>Bacteroidota</taxon>
        <taxon>Flavobacteriia</taxon>
        <taxon>Flavobacteriales</taxon>
        <taxon>Flavobacteriaceae</taxon>
        <taxon>Flavobacterium</taxon>
    </lineage>
</organism>
<dbReference type="AlphaFoldDB" id="A0A4R6QE85"/>
<keyword evidence="1" id="KW-0812">Transmembrane</keyword>
<feature type="transmembrane region" description="Helical" evidence="1">
    <location>
        <begin position="20"/>
        <end position="41"/>
    </location>
</feature>
<reference evidence="2 3" key="1">
    <citation type="submission" date="2019-03" db="EMBL/GenBank/DDBJ databases">
        <title>Genomic Encyclopedia of Archaeal and Bacterial Type Strains, Phase II (KMG-II): from individual species to whole genera.</title>
        <authorList>
            <person name="Goeker M."/>
        </authorList>
    </citation>
    <scope>NUCLEOTIDE SEQUENCE [LARGE SCALE GENOMIC DNA]</scope>
    <source>
        <strain evidence="2 3">DSM 25687</strain>
    </source>
</reference>
<dbReference type="RefSeq" id="WP_133531676.1">
    <property type="nucleotide sequence ID" value="NZ_SNXR01000011.1"/>
</dbReference>
<evidence type="ECO:0000256" key="1">
    <source>
        <dbReference type="SAM" id="Phobius"/>
    </source>
</evidence>
<accession>A0A4R6QE85</accession>
<dbReference type="OrthoDB" id="9834471at2"/>
<comment type="caution">
    <text evidence="2">The sequence shown here is derived from an EMBL/GenBank/DDBJ whole genome shotgun (WGS) entry which is preliminary data.</text>
</comment>
<keyword evidence="1" id="KW-0472">Membrane</keyword>
<proteinExistence type="predicted"/>
<keyword evidence="1" id="KW-1133">Transmembrane helix</keyword>
<name>A0A4R6QE85_9FLAO</name>
<keyword evidence="3" id="KW-1185">Reference proteome</keyword>
<dbReference type="EMBL" id="SNXR01000011">
    <property type="protein sequence ID" value="TDP60705.1"/>
    <property type="molecule type" value="Genomic_DNA"/>
</dbReference>
<evidence type="ECO:0000313" key="3">
    <source>
        <dbReference type="Proteomes" id="UP000295260"/>
    </source>
</evidence>
<protein>
    <submittedName>
        <fullName evidence="2">Uncharacterized protein</fullName>
    </submittedName>
</protein>
<sequence>MNIIEWINNTFGIDNTVSVPTLISIVVFITGGIMTYLFTWIKDFNNRKNLRKTFYLLLEEVIQDLKIKEKHASEFYPQITVSHNGSWFLPHKPISYLETIFELDFKDNYYAFRKKFFWNFCSRKIRNRAYHKIWTILRTLKFFEERIDIDIENLVNKFDFFHKQYNTHLEEYRKYHDDLNRKYNGFRFPPTQRKLYEFLMAEDRIWKNWQDLGEENRTRFFVTYNQLIKLVLDLNKQNSDLEITQESDNLLLSCSFQFIEMENILNIYQLKFKQYHDNYKKSHRLLKKCLELIE</sequence>